<evidence type="ECO:0000256" key="1">
    <source>
        <dbReference type="ARBA" id="ARBA00022801"/>
    </source>
</evidence>
<evidence type="ECO:0000256" key="2">
    <source>
        <dbReference type="SAM" id="MobiDB-lite"/>
    </source>
</evidence>
<dbReference type="InterPro" id="IPR001995">
    <property type="entry name" value="Peptidase_A2_cat"/>
</dbReference>
<dbReference type="PANTHER" id="PTHR33223">
    <property type="entry name" value="CCHC-TYPE DOMAIN-CONTAINING PROTEIN"/>
    <property type="match status" value="1"/>
</dbReference>
<feature type="domain" description="Peptidase A2" evidence="3">
    <location>
        <begin position="542"/>
        <end position="623"/>
    </location>
</feature>
<dbReference type="CDD" id="cd00303">
    <property type="entry name" value="retropepsin_like"/>
    <property type="match status" value="1"/>
</dbReference>
<feature type="compositionally biased region" description="Polar residues" evidence="2">
    <location>
        <begin position="430"/>
        <end position="446"/>
    </location>
</feature>
<comment type="caution">
    <text evidence="4">The sequence shown here is derived from an EMBL/GenBank/DDBJ whole genome shotgun (WGS) entry which is preliminary data.</text>
</comment>
<dbReference type="PROSITE" id="PS50175">
    <property type="entry name" value="ASP_PROT_RETROV"/>
    <property type="match status" value="1"/>
</dbReference>
<keyword evidence="1" id="KW-0378">Hydrolase</keyword>
<dbReference type="Pfam" id="PF03732">
    <property type="entry name" value="Retrotrans_gag"/>
    <property type="match status" value="1"/>
</dbReference>
<sequence>MNRGVTPHNYYLRNRLLPKLLTPSDFPSPGSARLTTSATAPLLTPSDFTPPGSARVQPSASFTPTTSLLLETAATYLSPVTLYPPLEPVSTVLTSAPRLSSKPISTPVLQSLPHDVLLDLTSSTFTPAPLAQPPRDTTSLPPAYSSQFDLGETTSPVLVPPERIPLSERQQSITQTFPTVSETRTFTVQPSSVNFSSPEHYSRSASIFGNNRSTPSGMSSALKLDVFTGDQSQNPTKWLDHFVQWAKFYDLSVEKGLNAFPFHLQGHAKVWYDTLPETVTSSWHFLVTAFKSRFHNDDVILDLSILQTQQGSSESVMDYLSRLFQIATNKTIPDQVLLAVALNGLKPSVKRIVMNKTPTNMAELHQAAVLAEKSIATTDTTDFSTFNTILNEVKKLKDEVKVANSKQTQDSISSIQTHAHVNVTKPPFRTPSTNYQTSGQSFRPNTTYTSAPPAFPKSYPSRTPLLNHFVVFATNRNHITVTPPLVLDAENSVDHVDPVVRAMLSATTRFRTCREQDLHPQITLVKPIHKNLVPIYVLGKPTHALVDTGASISAINAKFLHRAGLNSHHFRQSNISQIVGAGGENHSVSGLVQLSLKIGGLHFSHSFYVVPALNTSVILGIDFMTICKAVVDLNTQTLSLLDDSVSIKLIHNEFGLARTKSVSTISPNSISTIAVRIRKIPHGTSVLLEPCYSLAKSTILPGRTILTVSKQNYIQIINPTPIPMHIPSNTVLACVDVLHPQAIFTINNDVFDTKKLT</sequence>
<dbReference type="Pfam" id="PF13975">
    <property type="entry name" value="gag-asp_proteas"/>
    <property type="match status" value="1"/>
</dbReference>
<reference evidence="4" key="1">
    <citation type="journal article" date="2021" name="Genome Biol. Evol.">
        <title>A High-Quality Reference Genome for a Parasitic Bivalve with Doubly Uniparental Inheritance (Bivalvia: Unionida).</title>
        <authorList>
            <person name="Smith C.H."/>
        </authorList>
    </citation>
    <scope>NUCLEOTIDE SEQUENCE</scope>
    <source>
        <strain evidence="4">CHS0354</strain>
    </source>
</reference>
<dbReference type="GO" id="GO:0004190">
    <property type="term" value="F:aspartic-type endopeptidase activity"/>
    <property type="evidence" value="ECO:0007669"/>
    <property type="project" value="InterPro"/>
</dbReference>
<dbReference type="PANTHER" id="PTHR33223:SF6">
    <property type="entry name" value="CCHC-TYPE DOMAIN-CONTAINING PROTEIN"/>
    <property type="match status" value="1"/>
</dbReference>
<evidence type="ECO:0000313" key="5">
    <source>
        <dbReference type="Proteomes" id="UP001195483"/>
    </source>
</evidence>
<dbReference type="InterPro" id="IPR021109">
    <property type="entry name" value="Peptidase_aspartic_dom_sf"/>
</dbReference>
<keyword evidence="5" id="KW-1185">Reference proteome</keyword>
<evidence type="ECO:0000313" key="4">
    <source>
        <dbReference type="EMBL" id="KAK3589228.1"/>
    </source>
</evidence>
<dbReference type="Proteomes" id="UP001195483">
    <property type="component" value="Unassembled WGS sequence"/>
</dbReference>
<reference evidence="4" key="2">
    <citation type="journal article" date="2021" name="Genome Biol. Evol.">
        <title>Developing a high-quality reference genome for a parasitic bivalve with doubly uniparental inheritance (Bivalvia: Unionida).</title>
        <authorList>
            <person name="Smith C.H."/>
        </authorList>
    </citation>
    <scope>NUCLEOTIDE SEQUENCE</scope>
    <source>
        <strain evidence="4">CHS0354</strain>
        <tissue evidence="4">Mantle</tissue>
    </source>
</reference>
<dbReference type="InterPro" id="IPR005162">
    <property type="entry name" value="Retrotrans_gag_dom"/>
</dbReference>
<dbReference type="PROSITE" id="PS00141">
    <property type="entry name" value="ASP_PROTEASE"/>
    <property type="match status" value="1"/>
</dbReference>
<evidence type="ECO:0000259" key="3">
    <source>
        <dbReference type="PROSITE" id="PS50175"/>
    </source>
</evidence>
<name>A0AAE0VSQ0_9BIVA</name>
<gene>
    <name evidence="4" type="ORF">CHS0354_020089</name>
</gene>
<dbReference type="SUPFAM" id="SSF50630">
    <property type="entry name" value="Acid proteases"/>
    <property type="match status" value="1"/>
</dbReference>
<accession>A0AAE0VSQ0</accession>
<dbReference type="EMBL" id="JAEAOA010001224">
    <property type="protein sequence ID" value="KAK3589228.1"/>
    <property type="molecule type" value="Genomic_DNA"/>
</dbReference>
<dbReference type="Gene3D" id="2.40.70.10">
    <property type="entry name" value="Acid Proteases"/>
    <property type="match status" value="1"/>
</dbReference>
<dbReference type="GO" id="GO:0006508">
    <property type="term" value="P:proteolysis"/>
    <property type="evidence" value="ECO:0007669"/>
    <property type="project" value="InterPro"/>
</dbReference>
<organism evidence="4 5">
    <name type="scientific">Potamilus streckersoni</name>
    <dbReference type="NCBI Taxonomy" id="2493646"/>
    <lineage>
        <taxon>Eukaryota</taxon>
        <taxon>Metazoa</taxon>
        <taxon>Spiralia</taxon>
        <taxon>Lophotrochozoa</taxon>
        <taxon>Mollusca</taxon>
        <taxon>Bivalvia</taxon>
        <taxon>Autobranchia</taxon>
        <taxon>Heteroconchia</taxon>
        <taxon>Palaeoheterodonta</taxon>
        <taxon>Unionida</taxon>
        <taxon>Unionoidea</taxon>
        <taxon>Unionidae</taxon>
        <taxon>Ambleminae</taxon>
        <taxon>Lampsilini</taxon>
        <taxon>Potamilus</taxon>
    </lineage>
</organism>
<protein>
    <recommendedName>
        <fullName evidence="3">Peptidase A2 domain-containing protein</fullName>
    </recommendedName>
</protein>
<dbReference type="InterPro" id="IPR001969">
    <property type="entry name" value="Aspartic_peptidase_AS"/>
</dbReference>
<dbReference type="AlphaFoldDB" id="A0AAE0VSQ0"/>
<reference evidence="4" key="3">
    <citation type="submission" date="2023-05" db="EMBL/GenBank/DDBJ databases">
        <authorList>
            <person name="Smith C.H."/>
        </authorList>
    </citation>
    <scope>NUCLEOTIDE SEQUENCE</scope>
    <source>
        <strain evidence="4">CHS0354</strain>
        <tissue evidence="4">Mantle</tissue>
    </source>
</reference>
<feature type="region of interest" description="Disordered" evidence="2">
    <location>
        <begin position="424"/>
        <end position="446"/>
    </location>
</feature>
<proteinExistence type="predicted"/>